<dbReference type="Proteomes" id="UP000031972">
    <property type="component" value="Unassembled WGS sequence"/>
</dbReference>
<name>A0A0C2V1W0_9BACL</name>
<proteinExistence type="predicted"/>
<dbReference type="GO" id="GO:0003677">
    <property type="term" value="F:DNA binding"/>
    <property type="evidence" value="ECO:0007669"/>
    <property type="project" value="InterPro"/>
</dbReference>
<dbReference type="RefSeq" id="WP_041061235.1">
    <property type="nucleotide sequence ID" value="NZ_JXRR01000022.1"/>
</dbReference>
<dbReference type="Pfam" id="PF01381">
    <property type="entry name" value="HTH_3"/>
    <property type="match status" value="1"/>
</dbReference>
<reference evidence="3 4" key="1">
    <citation type="submission" date="2015-01" db="EMBL/GenBank/DDBJ databases">
        <title>Jeotgalibacillus campisalis genome sequencing.</title>
        <authorList>
            <person name="Goh K.M."/>
            <person name="Chan K.-G."/>
            <person name="Yaakop A.S."/>
            <person name="Ee R."/>
            <person name="Gan H.M."/>
            <person name="Chan C.S."/>
        </authorList>
    </citation>
    <scope>NUCLEOTIDE SEQUENCE [LARGE SCALE GENOMIC DNA]</scope>
    <source>
        <strain evidence="3 4">SF-57</strain>
    </source>
</reference>
<organism evidence="3 4">
    <name type="scientific">Jeotgalibacillus campisalis</name>
    <dbReference type="NCBI Taxonomy" id="220754"/>
    <lineage>
        <taxon>Bacteria</taxon>
        <taxon>Bacillati</taxon>
        <taxon>Bacillota</taxon>
        <taxon>Bacilli</taxon>
        <taxon>Bacillales</taxon>
        <taxon>Caryophanaceae</taxon>
        <taxon>Jeotgalibacillus</taxon>
    </lineage>
</organism>
<dbReference type="CDD" id="cd00093">
    <property type="entry name" value="HTH_XRE"/>
    <property type="match status" value="1"/>
</dbReference>
<comment type="caution">
    <text evidence="3">The sequence shown here is derived from an EMBL/GenBank/DDBJ whole genome shotgun (WGS) entry which is preliminary data.</text>
</comment>
<dbReference type="Gene3D" id="1.25.40.10">
    <property type="entry name" value="Tetratricopeptide repeat domain"/>
    <property type="match status" value="1"/>
</dbReference>
<feature type="domain" description="HTH cro/C1-type" evidence="2">
    <location>
        <begin position="7"/>
        <end position="60"/>
    </location>
</feature>
<evidence type="ECO:0000256" key="1">
    <source>
        <dbReference type="SAM" id="Coils"/>
    </source>
</evidence>
<keyword evidence="1" id="KW-0175">Coiled coil</keyword>
<accession>A0A0C2V1W0</accession>
<feature type="coiled-coil region" evidence="1">
    <location>
        <begin position="43"/>
        <end position="77"/>
    </location>
</feature>
<gene>
    <name evidence="3" type="ORF">KR50_34250</name>
</gene>
<dbReference type="SUPFAM" id="SSF47413">
    <property type="entry name" value="lambda repressor-like DNA-binding domains"/>
    <property type="match status" value="1"/>
</dbReference>
<protein>
    <recommendedName>
        <fullName evidence="2">HTH cro/C1-type domain-containing protein</fullName>
    </recommendedName>
</protein>
<dbReference type="InterPro" id="IPR001387">
    <property type="entry name" value="Cro/C1-type_HTH"/>
</dbReference>
<dbReference type="SMART" id="SM00530">
    <property type="entry name" value="HTH_XRE"/>
    <property type="match status" value="1"/>
</dbReference>
<evidence type="ECO:0000313" key="3">
    <source>
        <dbReference type="EMBL" id="KIL43022.1"/>
    </source>
</evidence>
<evidence type="ECO:0000259" key="2">
    <source>
        <dbReference type="PROSITE" id="PS50943"/>
    </source>
</evidence>
<dbReference type="AlphaFoldDB" id="A0A0C2V1W0"/>
<dbReference type="InterPro" id="IPR053163">
    <property type="entry name" value="HTH-type_regulator_Rgg"/>
</dbReference>
<dbReference type="PROSITE" id="PS50943">
    <property type="entry name" value="HTH_CROC1"/>
    <property type="match status" value="1"/>
</dbReference>
<sequence length="422" mass="50473">MNVGSIIKYYRTKKGLTQTDLADGICSTSHLSKIETNMYTANEETLNMLLQRLDLRLEDEKNRMGEIEDLLQEFIESLFAYDDEQIDHLYIQISEIKDYIETSEYVNLYHIYMYRYYVWSELPEKEKEILTILQRIKTTFTPAEQNLYLFIQALNLSFSSDYKASIKLFKKFLDNPLPVGKFWTAEAYYQLALSYSHINQHEASVIYAKKASEIFETESNWKRLIHTQMILGICFMELRLFTEAGALYKPLVRNSRIFFRDSVYPHILSNYARCLLTSKEYSKARKLMEEALVLLGKGSEQYMVVLLNWLESGLKIDLLTEEWERNLNDFHDYSLNLDNKYYFYYAVYLKKMQFSQVDGIKYAIKWLYPYLIKHSFYQEAEELLPGIIDYYSEKEDHEKVIHYYDQWRELVKKERSYNEEGL</sequence>
<dbReference type="InterPro" id="IPR011990">
    <property type="entry name" value="TPR-like_helical_dom_sf"/>
</dbReference>
<dbReference type="Gene3D" id="1.10.260.40">
    <property type="entry name" value="lambda repressor-like DNA-binding domains"/>
    <property type="match status" value="1"/>
</dbReference>
<evidence type="ECO:0000313" key="4">
    <source>
        <dbReference type="Proteomes" id="UP000031972"/>
    </source>
</evidence>
<dbReference type="InterPro" id="IPR010982">
    <property type="entry name" value="Lambda_DNA-bd_dom_sf"/>
</dbReference>
<keyword evidence="4" id="KW-1185">Reference proteome</keyword>
<dbReference type="SUPFAM" id="SSF48452">
    <property type="entry name" value="TPR-like"/>
    <property type="match status" value="1"/>
</dbReference>
<dbReference type="PATRIC" id="fig|220754.4.peg.3440"/>
<dbReference type="PANTHER" id="PTHR37038">
    <property type="entry name" value="TRANSCRIPTIONAL REGULATOR-RELATED"/>
    <property type="match status" value="1"/>
</dbReference>
<dbReference type="EMBL" id="JXRR01000022">
    <property type="protein sequence ID" value="KIL43022.1"/>
    <property type="molecule type" value="Genomic_DNA"/>
</dbReference>